<sequence>MTVTPMFPLGSALLPGERLPLHIFEQRYQDMLRDCLATEDPSFGVVLIARGREAGGGDVRYDVATKARIVGHRDIGGGRHLIECVGAERIRVDVWLEDDPYPRADVRAWPDETSGAPPRSPLAALELDVLRDKIDEMYRLVGKLAAAENAAAPPAPSFSSLPDDPGERLFLLASQVPMGESDRQTILEAPGPGERLRALLDAIDTATDIVRFRLQG</sequence>
<dbReference type="SUPFAM" id="SSF88697">
    <property type="entry name" value="PUA domain-like"/>
    <property type="match status" value="1"/>
</dbReference>
<comment type="caution">
    <text evidence="2">The sequence shown here is derived from an EMBL/GenBank/DDBJ whole genome shotgun (WGS) entry which is preliminary data.</text>
</comment>
<dbReference type="InterPro" id="IPR046336">
    <property type="entry name" value="Lon_prtase_N_sf"/>
</dbReference>
<reference evidence="2 3" key="1">
    <citation type="submission" date="2016-03" db="EMBL/GenBank/DDBJ databases">
        <title>Genome sequence of Rhodococcus kyotonensis KB10.</title>
        <authorList>
            <person name="Jeong H."/>
            <person name="Hong C.E."/>
            <person name="Jo S.H."/>
            <person name="Park J.M."/>
        </authorList>
    </citation>
    <scope>NUCLEOTIDE SEQUENCE [LARGE SCALE GENOMIC DNA]</scope>
    <source>
        <strain evidence="2 3">KB10</strain>
    </source>
</reference>
<dbReference type="PANTHER" id="PTHR46732">
    <property type="entry name" value="ATP-DEPENDENT PROTEASE LA (LON) DOMAIN PROTEIN"/>
    <property type="match status" value="1"/>
</dbReference>
<dbReference type="InterPro" id="IPR015947">
    <property type="entry name" value="PUA-like_sf"/>
</dbReference>
<keyword evidence="2" id="KW-0378">Hydrolase</keyword>
<feature type="domain" description="Lon N-terminal" evidence="1">
    <location>
        <begin position="1"/>
        <end position="207"/>
    </location>
</feature>
<dbReference type="RefSeq" id="WP_068430931.1">
    <property type="nucleotide sequence ID" value="NZ_LVHI01000038.1"/>
</dbReference>
<keyword evidence="3" id="KW-1185">Reference proteome</keyword>
<protein>
    <submittedName>
        <fullName evidence="2">ATP-dependent protease</fullName>
    </submittedName>
</protein>
<dbReference type="Pfam" id="PF02190">
    <property type="entry name" value="LON_substr_bdg"/>
    <property type="match status" value="1"/>
</dbReference>
<keyword evidence="2" id="KW-0645">Protease</keyword>
<accession>A0A177Y7W3</accession>
<dbReference type="EMBL" id="LVHI01000038">
    <property type="protein sequence ID" value="OAK51587.1"/>
    <property type="molecule type" value="Genomic_DNA"/>
</dbReference>
<dbReference type="GO" id="GO:0006508">
    <property type="term" value="P:proteolysis"/>
    <property type="evidence" value="ECO:0007669"/>
    <property type="project" value="UniProtKB-KW"/>
</dbReference>
<dbReference type="Gene3D" id="1.20.58.1480">
    <property type="match status" value="1"/>
</dbReference>
<organism evidence="2 3">
    <name type="scientific">Rhodococcoides kyotonense</name>
    <dbReference type="NCBI Taxonomy" id="398843"/>
    <lineage>
        <taxon>Bacteria</taxon>
        <taxon>Bacillati</taxon>
        <taxon>Actinomycetota</taxon>
        <taxon>Actinomycetes</taxon>
        <taxon>Mycobacteriales</taxon>
        <taxon>Nocardiaceae</taxon>
        <taxon>Rhodococcoides</taxon>
    </lineage>
</organism>
<name>A0A177Y7W3_9NOCA</name>
<gene>
    <name evidence="2" type="ORF">A3K89_11745</name>
</gene>
<dbReference type="SMART" id="SM00464">
    <property type="entry name" value="LON"/>
    <property type="match status" value="1"/>
</dbReference>
<dbReference type="Proteomes" id="UP000077519">
    <property type="component" value="Unassembled WGS sequence"/>
</dbReference>
<dbReference type="InterPro" id="IPR003111">
    <property type="entry name" value="Lon_prtase_N"/>
</dbReference>
<proteinExistence type="predicted"/>
<evidence type="ECO:0000313" key="3">
    <source>
        <dbReference type="Proteomes" id="UP000077519"/>
    </source>
</evidence>
<dbReference type="Gene3D" id="2.30.130.40">
    <property type="entry name" value="LON domain-like"/>
    <property type="match status" value="1"/>
</dbReference>
<evidence type="ECO:0000259" key="1">
    <source>
        <dbReference type="PROSITE" id="PS51787"/>
    </source>
</evidence>
<dbReference type="AlphaFoldDB" id="A0A177Y7W3"/>
<dbReference type="PANTHER" id="PTHR46732:SF8">
    <property type="entry name" value="ATP-DEPENDENT PROTEASE LA (LON) DOMAIN PROTEIN"/>
    <property type="match status" value="1"/>
</dbReference>
<dbReference type="PROSITE" id="PS51787">
    <property type="entry name" value="LON_N"/>
    <property type="match status" value="1"/>
</dbReference>
<dbReference type="GO" id="GO:0008233">
    <property type="term" value="F:peptidase activity"/>
    <property type="evidence" value="ECO:0007669"/>
    <property type="project" value="UniProtKB-KW"/>
</dbReference>
<evidence type="ECO:0000313" key="2">
    <source>
        <dbReference type="EMBL" id="OAK51587.1"/>
    </source>
</evidence>